<protein>
    <submittedName>
        <fullName evidence="1">Uncharacterized protein</fullName>
    </submittedName>
</protein>
<dbReference type="EMBL" id="MT142375">
    <property type="protein sequence ID" value="QJA79291.1"/>
    <property type="molecule type" value="Genomic_DNA"/>
</dbReference>
<accession>A0A6H1ZA81</accession>
<organism evidence="1">
    <name type="scientific">viral metagenome</name>
    <dbReference type="NCBI Taxonomy" id="1070528"/>
    <lineage>
        <taxon>unclassified sequences</taxon>
        <taxon>metagenomes</taxon>
        <taxon>organismal metagenomes</taxon>
    </lineage>
</organism>
<dbReference type="AlphaFoldDB" id="A0A6H1ZA81"/>
<proteinExistence type="predicted"/>
<name>A0A6H1ZA81_9ZZZZ</name>
<sequence length="89" mass="10010">MKCPHCEIDKTKDILFIMIGYRGKDSKSVDFGKIVVLEDYETEDGSTMEGKNENIIGAILDTWAATISSKMSGKSQDRFIKSMKDKNIL</sequence>
<dbReference type="EMBL" id="MT143976">
    <property type="protein sequence ID" value="QJA44464.1"/>
    <property type="molecule type" value="Genomic_DNA"/>
</dbReference>
<evidence type="ECO:0000313" key="1">
    <source>
        <dbReference type="EMBL" id="QJA44464.1"/>
    </source>
</evidence>
<gene>
    <name evidence="2" type="ORF">MM415A00921_0020</name>
    <name evidence="1" type="ORF">TM448A00108_0091</name>
</gene>
<reference evidence="1" key="1">
    <citation type="submission" date="2020-03" db="EMBL/GenBank/DDBJ databases">
        <title>The deep terrestrial virosphere.</title>
        <authorList>
            <person name="Holmfeldt K."/>
            <person name="Nilsson E."/>
            <person name="Simone D."/>
            <person name="Lopez-Fernandez M."/>
            <person name="Wu X."/>
            <person name="de Brujin I."/>
            <person name="Lundin D."/>
            <person name="Andersson A."/>
            <person name="Bertilsson S."/>
            <person name="Dopson M."/>
        </authorList>
    </citation>
    <scope>NUCLEOTIDE SEQUENCE</scope>
    <source>
        <strain evidence="2">MM415A00921</strain>
        <strain evidence="1">TM448A00108</strain>
    </source>
</reference>
<evidence type="ECO:0000313" key="2">
    <source>
        <dbReference type="EMBL" id="QJA79291.1"/>
    </source>
</evidence>